<dbReference type="KEGG" id="rsin:B6N60_03520"/>
<sequence length="38" mass="4522">MVLIFWKLLPRYCLVIPLFFLPQLLLARQLQSFEKSVG</sequence>
<evidence type="ECO:0000313" key="1">
    <source>
        <dbReference type="EMBL" id="QXE24811.1"/>
    </source>
</evidence>
<proteinExistence type="predicted"/>
<name>A0A975Y616_9NOST</name>
<evidence type="ECO:0000313" key="2">
    <source>
        <dbReference type="Proteomes" id="UP000683511"/>
    </source>
</evidence>
<organism evidence="1 2">
    <name type="scientific">Richelia sinica FACHB-800</name>
    <dbReference type="NCBI Taxonomy" id="1357546"/>
    <lineage>
        <taxon>Bacteria</taxon>
        <taxon>Bacillati</taxon>
        <taxon>Cyanobacteriota</taxon>
        <taxon>Cyanophyceae</taxon>
        <taxon>Nostocales</taxon>
        <taxon>Nostocaceae</taxon>
        <taxon>Richelia</taxon>
    </lineage>
</organism>
<reference evidence="1" key="1">
    <citation type="submission" date="2017-04" db="EMBL/GenBank/DDBJ databases">
        <title>Genome deletions in a multicellular cyanobacterial endosymbiont for morphological adaptation in marine diatoms.</title>
        <authorList>
            <person name="Wang Y."/>
            <person name="Gao H."/>
            <person name="Li R."/>
            <person name="Xu X."/>
        </authorList>
    </citation>
    <scope>NUCLEOTIDE SEQUENCE</scope>
    <source>
        <strain evidence="1">FACHB 800</strain>
    </source>
</reference>
<dbReference type="AlphaFoldDB" id="A0A975Y616"/>
<gene>
    <name evidence="1" type="ORF">B6N60_03520</name>
</gene>
<keyword evidence="2" id="KW-1185">Reference proteome</keyword>
<protein>
    <submittedName>
        <fullName evidence="1">Uncharacterized protein</fullName>
    </submittedName>
</protein>
<dbReference type="EMBL" id="CP021056">
    <property type="protein sequence ID" value="QXE24811.1"/>
    <property type="molecule type" value="Genomic_DNA"/>
</dbReference>
<accession>A0A975Y616</accession>
<dbReference type="Proteomes" id="UP000683511">
    <property type="component" value="Chromosome"/>
</dbReference>